<evidence type="ECO:0000256" key="1">
    <source>
        <dbReference type="SAM" id="Coils"/>
    </source>
</evidence>
<proteinExistence type="predicted"/>
<keyword evidence="1" id="KW-0175">Coiled coil</keyword>
<dbReference type="RefSeq" id="WP_006863300.1">
    <property type="nucleotide sequence ID" value="NZ_ACCL02000018.1"/>
</dbReference>
<dbReference type="Proteomes" id="UP000005561">
    <property type="component" value="Unassembled WGS sequence"/>
</dbReference>
<evidence type="ECO:0000313" key="3">
    <source>
        <dbReference type="EMBL" id="EET59440.1"/>
    </source>
</evidence>
<dbReference type="OrthoDB" id="2062522at2"/>
<organism evidence="3 4">
    <name type="scientific">Marvinbryantia formatexigens DSM 14469</name>
    <dbReference type="NCBI Taxonomy" id="478749"/>
    <lineage>
        <taxon>Bacteria</taxon>
        <taxon>Bacillati</taxon>
        <taxon>Bacillota</taxon>
        <taxon>Clostridia</taxon>
        <taxon>Lachnospirales</taxon>
        <taxon>Lachnospiraceae</taxon>
        <taxon>Marvinbryantia</taxon>
    </lineage>
</organism>
<accession>C6LIQ1</accession>
<dbReference type="eggNOG" id="ENOG50345NF">
    <property type="taxonomic scope" value="Bacteria"/>
</dbReference>
<feature type="coiled-coil region" evidence="1">
    <location>
        <begin position="51"/>
        <end position="83"/>
    </location>
</feature>
<protein>
    <submittedName>
        <fullName evidence="3">Uncharacterized protein</fullName>
    </submittedName>
</protein>
<feature type="compositionally biased region" description="Basic and acidic residues" evidence="2">
    <location>
        <begin position="1"/>
        <end position="12"/>
    </location>
</feature>
<evidence type="ECO:0000256" key="2">
    <source>
        <dbReference type="SAM" id="MobiDB-lite"/>
    </source>
</evidence>
<feature type="region of interest" description="Disordered" evidence="2">
    <location>
        <begin position="1"/>
        <end position="20"/>
    </location>
</feature>
<gene>
    <name evidence="3" type="ORF">BRYFOR_08531</name>
</gene>
<keyword evidence="4" id="KW-1185">Reference proteome</keyword>
<sequence length="116" mass="13392">MARAKKTEEVRKTRPPLTPEARESQLISFALDEVEKRIRDGTASSQVLTHFLKLASRNEQLKNERLEEENKMLRAKTKALEASVDSGERYEAALRAFREYSGQAGQEYYEDDENLQ</sequence>
<name>C6LIQ1_9FIRM</name>
<dbReference type="AlphaFoldDB" id="C6LIQ1"/>
<evidence type="ECO:0000313" key="4">
    <source>
        <dbReference type="Proteomes" id="UP000005561"/>
    </source>
</evidence>
<reference evidence="3" key="1">
    <citation type="submission" date="2009-07" db="EMBL/GenBank/DDBJ databases">
        <authorList>
            <person name="Weinstock G."/>
            <person name="Sodergren E."/>
            <person name="Clifton S."/>
            <person name="Fulton L."/>
            <person name="Fulton B."/>
            <person name="Courtney L."/>
            <person name="Fronick C."/>
            <person name="Harrison M."/>
            <person name="Strong C."/>
            <person name="Farmer C."/>
            <person name="Delahaunty K."/>
            <person name="Markovic C."/>
            <person name="Hall O."/>
            <person name="Minx P."/>
            <person name="Tomlinson C."/>
            <person name="Mitreva M."/>
            <person name="Nelson J."/>
            <person name="Hou S."/>
            <person name="Wollam A."/>
            <person name="Pepin K.H."/>
            <person name="Johnson M."/>
            <person name="Bhonagiri V."/>
            <person name="Nash W.E."/>
            <person name="Warren W."/>
            <person name="Chinwalla A."/>
            <person name="Mardis E.R."/>
            <person name="Wilson R.K."/>
        </authorList>
    </citation>
    <scope>NUCLEOTIDE SEQUENCE [LARGE SCALE GENOMIC DNA]</scope>
    <source>
        <strain evidence="3">DSM 14469</strain>
    </source>
</reference>
<dbReference type="EMBL" id="ACCL02000018">
    <property type="protein sequence ID" value="EET59440.1"/>
    <property type="molecule type" value="Genomic_DNA"/>
</dbReference>
<comment type="caution">
    <text evidence="3">The sequence shown here is derived from an EMBL/GenBank/DDBJ whole genome shotgun (WGS) entry which is preliminary data.</text>
</comment>